<dbReference type="AlphaFoldDB" id="A0A814THV8"/>
<evidence type="ECO:0000313" key="2">
    <source>
        <dbReference type="Proteomes" id="UP000663889"/>
    </source>
</evidence>
<feature type="non-terminal residue" evidence="1">
    <location>
        <position position="1"/>
    </location>
</feature>
<reference evidence="1" key="1">
    <citation type="submission" date="2021-02" db="EMBL/GenBank/DDBJ databases">
        <authorList>
            <person name="Nowell W R."/>
        </authorList>
    </citation>
    <scope>NUCLEOTIDE SEQUENCE</scope>
</reference>
<sequence length="93" mass="10711">ILEYPYVDNESIYILNLVNNDLQQILQKQKISKKHLPQFIYDSFKQSTINKSKTSPLLPPPQPSIESEEISLAASIIDKAKRTIENVDEKKLK</sequence>
<comment type="caution">
    <text evidence="1">The sequence shown here is derived from an EMBL/GenBank/DDBJ whole genome shotgun (WGS) entry which is preliminary data.</text>
</comment>
<protein>
    <submittedName>
        <fullName evidence="1">Uncharacterized protein</fullName>
    </submittedName>
</protein>
<evidence type="ECO:0000313" key="1">
    <source>
        <dbReference type="EMBL" id="CAF1161677.1"/>
    </source>
</evidence>
<accession>A0A814THV8</accession>
<gene>
    <name evidence="1" type="ORF">SEV965_LOCUS19009</name>
</gene>
<proteinExistence type="predicted"/>
<dbReference type="Proteomes" id="UP000663889">
    <property type="component" value="Unassembled WGS sequence"/>
</dbReference>
<name>A0A814THV8_9BILA</name>
<dbReference type="EMBL" id="CAJNOU010001163">
    <property type="protein sequence ID" value="CAF1161677.1"/>
    <property type="molecule type" value="Genomic_DNA"/>
</dbReference>
<organism evidence="1 2">
    <name type="scientific">Rotaria sordida</name>
    <dbReference type="NCBI Taxonomy" id="392033"/>
    <lineage>
        <taxon>Eukaryota</taxon>
        <taxon>Metazoa</taxon>
        <taxon>Spiralia</taxon>
        <taxon>Gnathifera</taxon>
        <taxon>Rotifera</taxon>
        <taxon>Eurotatoria</taxon>
        <taxon>Bdelloidea</taxon>
        <taxon>Philodinida</taxon>
        <taxon>Philodinidae</taxon>
        <taxon>Rotaria</taxon>
    </lineage>
</organism>